<dbReference type="GO" id="GO:0009289">
    <property type="term" value="C:pilus"/>
    <property type="evidence" value="ECO:0007669"/>
    <property type="project" value="InterPro"/>
</dbReference>
<evidence type="ECO:0000259" key="1">
    <source>
        <dbReference type="Pfam" id="PF00419"/>
    </source>
</evidence>
<dbReference type="Gene3D" id="2.60.40.1090">
    <property type="entry name" value="Fimbrial-type adhesion domain"/>
    <property type="match status" value="1"/>
</dbReference>
<dbReference type="InterPro" id="IPR036937">
    <property type="entry name" value="Adhesion_dom_fimbrial_sf"/>
</dbReference>
<dbReference type="GO" id="GO:0007155">
    <property type="term" value="P:cell adhesion"/>
    <property type="evidence" value="ECO:0007669"/>
    <property type="project" value="InterPro"/>
</dbReference>
<feature type="domain" description="Fimbrial-type adhesion" evidence="1">
    <location>
        <begin position="254"/>
        <end position="432"/>
    </location>
</feature>
<gene>
    <name evidence="2" type="ORF">GHO40_14460</name>
</gene>
<sequence length="432" mass="45702">MMISRYRLTLTLIVMFGAVISDAQATCSRIYSGIQTRDNSTAQLTFGRINLTSAHLQPVGTVLGSIVISPASAPGLTSETLMWECDITDADDLYELFATNGDDRVGGFWDIGAADGLPNYFATWFPYVAIRLTHVNSGQVYTRYWQQARITEYDTVGNKIQIKAKHLSLIQAELVRVSSLPPTTGSVSNYCTGTAASSGSGVYPYTCTQPNGYIQFQGGGIKSDSVGEDSSRYYRFWGARNGVGYGMRSAASISYAATCVARNVTPVVTFLPVTAAELNQGATRSSDFTIDLECDNAVNSGTSTNQTALGIQVAQSAYTQAQSMGLVTSGGAVTHLLSNGYGSDPSVATGVGISLRNAKDGTAMNFLGWSNTGTGASGGWYPVLDGASRNGSNTQNFTNYSQTITATLSALPGLTVKPGKVNATAYVLVKVQ</sequence>
<dbReference type="SUPFAM" id="SSF49401">
    <property type="entry name" value="Bacterial adhesins"/>
    <property type="match status" value="1"/>
</dbReference>
<dbReference type="InterPro" id="IPR011228">
    <property type="entry name" value="UCP029766"/>
</dbReference>
<reference evidence="2 3" key="1">
    <citation type="submission" date="2019-10" db="EMBL/GenBank/DDBJ databases">
        <title>Evaluation of single-gene subtyping targets for Pseudomonas.</title>
        <authorList>
            <person name="Reichler S.J."/>
            <person name="Orsi R.H."/>
            <person name="Wiedmann M."/>
            <person name="Martin N.H."/>
            <person name="Murphy S.I."/>
        </authorList>
    </citation>
    <scope>NUCLEOTIDE SEQUENCE [LARGE SCALE GENOMIC DNA]</scope>
    <source>
        <strain evidence="2 3">FSL R10-3257</strain>
    </source>
</reference>
<dbReference type="PIRSF" id="PIRSF029766">
    <property type="entry name" value="UCP029766"/>
    <property type="match status" value="1"/>
</dbReference>
<dbReference type="EMBL" id="WIWJ01000024">
    <property type="protein sequence ID" value="MQT47910.1"/>
    <property type="molecule type" value="Genomic_DNA"/>
</dbReference>
<organism evidence="2 3">
    <name type="scientific">Pseudomonas helleri</name>
    <dbReference type="NCBI Taxonomy" id="1608996"/>
    <lineage>
        <taxon>Bacteria</taxon>
        <taxon>Pseudomonadati</taxon>
        <taxon>Pseudomonadota</taxon>
        <taxon>Gammaproteobacteria</taxon>
        <taxon>Pseudomonadales</taxon>
        <taxon>Pseudomonadaceae</taxon>
        <taxon>Pseudomonas</taxon>
    </lineage>
</organism>
<evidence type="ECO:0000313" key="3">
    <source>
        <dbReference type="Proteomes" id="UP000441404"/>
    </source>
</evidence>
<dbReference type="Pfam" id="PF00419">
    <property type="entry name" value="Fimbrial"/>
    <property type="match status" value="1"/>
</dbReference>
<proteinExistence type="predicted"/>
<protein>
    <submittedName>
        <fullName evidence="2">Fimbrial protein</fullName>
    </submittedName>
</protein>
<comment type="caution">
    <text evidence="2">The sequence shown here is derived from an EMBL/GenBank/DDBJ whole genome shotgun (WGS) entry which is preliminary data.</text>
</comment>
<dbReference type="Proteomes" id="UP000441404">
    <property type="component" value="Unassembled WGS sequence"/>
</dbReference>
<evidence type="ECO:0000313" key="2">
    <source>
        <dbReference type="EMBL" id="MQT47910.1"/>
    </source>
</evidence>
<dbReference type="AlphaFoldDB" id="A0A6A7YGR8"/>
<dbReference type="InterPro" id="IPR008966">
    <property type="entry name" value="Adhesion_dom_sf"/>
</dbReference>
<name>A0A6A7YGR8_9PSED</name>
<dbReference type="InterPro" id="IPR000259">
    <property type="entry name" value="Adhesion_dom_fimbrial"/>
</dbReference>
<dbReference type="RefSeq" id="WP_153428074.1">
    <property type="nucleotide sequence ID" value="NZ_WIWJ01000024.1"/>
</dbReference>
<accession>A0A6A7YGR8</accession>